<gene>
    <name evidence="2" type="ORF">RDB_LOCUS182086</name>
</gene>
<feature type="compositionally biased region" description="Basic and acidic residues" evidence="1">
    <location>
        <begin position="107"/>
        <end position="118"/>
    </location>
</feature>
<protein>
    <submittedName>
        <fullName evidence="2">Uncharacterized protein</fullName>
    </submittedName>
</protein>
<organism evidence="2 3">
    <name type="scientific">Rhizoctonia solani</name>
    <dbReference type="NCBI Taxonomy" id="456999"/>
    <lineage>
        <taxon>Eukaryota</taxon>
        <taxon>Fungi</taxon>
        <taxon>Dikarya</taxon>
        <taxon>Basidiomycota</taxon>
        <taxon>Agaricomycotina</taxon>
        <taxon>Agaricomycetes</taxon>
        <taxon>Cantharellales</taxon>
        <taxon>Ceratobasidiaceae</taxon>
        <taxon>Rhizoctonia</taxon>
    </lineage>
</organism>
<evidence type="ECO:0000313" key="3">
    <source>
        <dbReference type="Proteomes" id="UP000663846"/>
    </source>
</evidence>
<evidence type="ECO:0000313" key="2">
    <source>
        <dbReference type="EMBL" id="CAE6474633.1"/>
    </source>
</evidence>
<dbReference type="Proteomes" id="UP000663846">
    <property type="component" value="Unassembled WGS sequence"/>
</dbReference>
<feature type="region of interest" description="Disordered" evidence="1">
    <location>
        <begin position="1"/>
        <end position="33"/>
    </location>
</feature>
<sequence>MSQQHEPVSKTSMEDPHGLLLVPEPSSTPLSSEVQCIPNFSTSPDGRVTITFPTQNSQYQAISPQPARYKMTKPVSELPTGNGIQPIPERPAPLRIMTEEAFAALRDSDKHNAEHNTHSDPGGGDIEAWIESSKQTVIKFSDQEAHMPEDADNKSSQ</sequence>
<accession>A0A8H3C5L6</accession>
<dbReference type="AlphaFoldDB" id="A0A8H3C5L6"/>
<proteinExistence type="predicted"/>
<name>A0A8H3C5L6_9AGAM</name>
<feature type="compositionally biased region" description="Polar residues" evidence="1">
    <location>
        <begin position="53"/>
        <end position="63"/>
    </location>
</feature>
<feature type="region of interest" description="Disordered" evidence="1">
    <location>
        <begin position="53"/>
        <end position="92"/>
    </location>
</feature>
<evidence type="ECO:0000256" key="1">
    <source>
        <dbReference type="SAM" id="MobiDB-lite"/>
    </source>
</evidence>
<dbReference type="EMBL" id="CAJMWS010001179">
    <property type="protein sequence ID" value="CAE6474633.1"/>
    <property type="molecule type" value="Genomic_DNA"/>
</dbReference>
<comment type="caution">
    <text evidence="2">The sequence shown here is derived from an EMBL/GenBank/DDBJ whole genome shotgun (WGS) entry which is preliminary data.</text>
</comment>
<feature type="region of interest" description="Disordered" evidence="1">
    <location>
        <begin position="107"/>
        <end position="157"/>
    </location>
</feature>
<feature type="compositionally biased region" description="Polar residues" evidence="1">
    <location>
        <begin position="1"/>
        <end position="11"/>
    </location>
</feature>
<reference evidence="2" key="1">
    <citation type="submission" date="2021-01" db="EMBL/GenBank/DDBJ databases">
        <authorList>
            <person name="Kaushik A."/>
        </authorList>
    </citation>
    <scope>NUCLEOTIDE SEQUENCE</scope>
    <source>
        <strain evidence="2">AG1-1C</strain>
    </source>
</reference>
<feature type="compositionally biased region" description="Basic and acidic residues" evidence="1">
    <location>
        <begin position="141"/>
        <end position="157"/>
    </location>
</feature>